<evidence type="ECO:0008006" key="4">
    <source>
        <dbReference type="Google" id="ProtNLM"/>
    </source>
</evidence>
<feature type="compositionally biased region" description="Basic and acidic residues" evidence="1">
    <location>
        <begin position="75"/>
        <end position="108"/>
    </location>
</feature>
<dbReference type="EMBL" id="RAWI01000184">
    <property type="protein sequence ID" value="RKI03209.1"/>
    <property type="molecule type" value="Genomic_DNA"/>
</dbReference>
<sequence length="349" mass="39711">MGGTVAAKHYQTQKELKREHEKKPNESGCIWKHYIPKGDWQAHPCHYQNNSFKISKGARAAKYTPDAARVEKVRGNQGELKKQYEESLKDHREASEKRLRDLSQERSAAKASGETLPGRVHFRWFVTLRQVEALRKLDPSELLSRYFDAFSDAFKRLAMNDKAWEVGHTLEPRFVNARYLGLAGSLKAQVLGVVAPVGFAPNHDLARLGSWYPYDHEHHHIIPDTSLRNGMLRLPDAQTSFQQRLSVLMESKWNVHNDKNVILLPDDVTIADILGLPAHCPWGSTGHEAYSEQVESSIEKIAAQIDEELAVGEEDAHEAEKKAGLRLKEQLELRSLSLYRQIVNREVTL</sequence>
<organism evidence="2 3">
    <name type="scientific">Corallococcus praedator</name>
    <dbReference type="NCBI Taxonomy" id="2316724"/>
    <lineage>
        <taxon>Bacteria</taxon>
        <taxon>Pseudomonadati</taxon>
        <taxon>Myxococcota</taxon>
        <taxon>Myxococcia</taxon>
        <taxon>Myxococcales</taxon>
        <taxon>Cystobacterineae</taxon>
        <taxon>Myxococcaceae</taxon>
        <taxon>Corallococcus</taxon>
    </lineage>
</organism>
<evidence type="ECO:0000313" key="2">
    <source>
        <dbReference type="EMBL" id="RKI03209.1"/>
    </source>
</evidence>
<gene>
    <name evidence="2" type="ORF">D7Y13_22665</name>
</gene>
<accession>A0ABX9QEJ5</accession>
<reference evidence="2 3" key="1">
    <citation type="submission" date="2018-09" db="EMBL/GenBank/DDBJ databases">
        <authorList>
            <person name="Livingstone P.G."/>
            <person name="Whitworth D.E."/>
        </authorList>
    </citation>
    <scope>NUCLEOTIDE SEQUENCE [LARGE SCALE GENOMIC DNA]</scope>
    <source>
        <strain evidence="2 3">CA031B</strain>
    </source>
</reference>
<evidence type="ECO:0000256" key="1">
    <source>
        <dbReference type="SAM" id="MobiDB-lite"/>
    </source>
</evidence>
<evidence type="ECO:0000313" key="3">
    <source>
        <dbReference type="Proteomes" id="UP000278907"/>
    </source>
</evidence>
<protein>
    <recommendedName>
        <fullName evidence="4">HNH endonuclease</fullName>
    </recommendedName>
</protein>
<name>A0ABX9QEJ5_9BACT</name>
<keyword evidence="3" id="KW-1185">Reference proteome</keyword>
<feature type="region of interest" description="Disordered" evidence="1">
    <location>
        <begin position="75"/>
        <end position="112"/>
    </location>
</feature>
<dbReference type="Proteomes" id="UP000278907">
    <property type="component" value="Unassembled WGS sequence"/>
</dbReference>
<feature type="compositionally biased region" description="Basic and acidic residues" evidence="1">
    <location>
        <begin position="12"/>
        <end position="25"/>
    </location>
</feature>
<comment type="caution">
    <text evidence="2">The sequence shown here is derived from an EMBL/GenBank/DDBJ whole genome shotgun (WGS) entry which is preliminary data.</text>
</comment>
<feature type="region of interest" description="Disordered" evidence="1">
    <location>
        <begin position="1"/>
        <end position="26"/>
    </location>
</feature>
<proteinExistence type="predicted"/>